<feature type="compositionally biased region" description="Polar residues" evidence="1">
    <location>
        <begin position="333"/>
        <end position="342"/>
    </location>
</feature>
<proteinExistence type="predicted"/>
<dbReference type="Proteomes" id="UP001140949">
    <property type="component" value="Unassembled WGS sequence"/>
</dbReference>
<evidence type="ECO:0000313" key="3">
    <source>
        <dbReference type="EMBL" id="KAJ6798080.1"/>
    </source>
</evidence>
<dbReference type="PANTHER" id="PTHR31805:SF16">
    <property type="entry name" value="FORMIN-LIKE PROTEIN (DUF1421)"/>
    <property type="match status" value="1"/>
</dbReference>
<gene>
    <name evidence="3" type="ORF">M6B38_213190</name>
</gene>
<keyword evidence="4" id="KW-1185">Reference proteome</keyword>
<feature type="compositionally biased region" description="Polar residues" evidence="1">
    <location>
        <begin position="231"/>
        <end position="249"/>
    </location>
</feature>
<feature type="domain" description="DUF1421" evidence="2">
    <location>
        <begin position="488"/>
        <end position="531"/>
    </location>
</feature>
<feature type="region of interest" description="Disordered" evidence="1">
    <location>
        <begin position="161"/>
        <end position="272"/>
    </location>
</feature>
<feature type="compositionally biased region" description="Low complexity" evidence="1">
    <location>
        <begin position="256"/>
        <end position="270"/>
    </location>
</feature>
<evidence type="ECO:0000313" key="4">
    <source>
        <dbReference type="Proteomes" id="UP001140949"/>
    </source>
</evidence>
<feature type="compositionally biased region" description="Low complexity" evidence="1">
    <location>
        <begin position="1"/>
        <end position="16"/>
    </location>
</feature>
<feature type="compositionally biased region" description="Low complexity" evidence="1">
    <location>
        <begin position="343"/>
        <end position="356"/>
    </location>
</feature>
<feature type="compositionally biased region" description="Pro residues" evidence="1">
    <location>
        <begin position="292"/>
        <end position="307"/>
    </location>
</feature>
<evidence type="ECO:0000259" key="2">
    <source>
        <dbReference type="Pfam" id="PF07223"/>
    </source>
</evidence>
<reference evidence="3" key="1">
    <citation type="journal article" date="2023" name="GigaByte">
        <title>Genome assembly of the bearded iris, Iris pallida Lam.</title>
        <authorList>
            <person name="Bruccoleri R.E."/>
            <person name="Oakeley E.J."/>
            <person name="Faust A.M.E."/>
            <person name="Altorfer M."/>
            <person name="Dessus-Babus S."/>
            <person name="Burckhardt D."/>
            <person name="Oertli M."/>
            <person name="Naumann U."/>
            <person name="Petersen F."/>
            <person name="Wong J."/>
        </authorList>
    </citation>
    <scope>NUCLEOTIDE SEQUENCE</scope>
    <source>
        <strain evidence="3">GSM-AAB239-AS_SAM_17_03QT</strain>
    </source>
</reference>
<dbReference type="EMBL" id="JANAVB010040418">
    <property type="protein sequence ID" value="KAJ6798080.1"/>
    <property type="molecule type" value="Genomic_DNA"/>
</dbReference>
<sequence>MATDGSSGRTSPGPRSFDFGSEDVLCSYDDFASNSNQDPSVGKRSDPSANDCHESKIRPLVNVYGQQDEYPKEEVISAVEKCMKKYADNLLQHLEGISGRLSQLEVYCFKLERSMGELQSDTIRDHSDKDTKFMSLEKHLQEVHKSVQILRDKQELTETQKELSKLQFASSKESANPPRTQKNEEVNARSSLSEPKRHDDPPEIPNQHLALALPHQIAATPPPPTRVPDHSQLSMQHQQPAPPSLSMQQGHYMLNQTPPYYPQQSQTLQSAQDYMQARAHTLDPSVQAPPATQQPPPVVNQPQPQQPFPQYQQQWPQPSSQHFTQEVAMVTQPPTSQGQLVRSQTPPTYSYPPQQSANPETFSYTTIPQSGGNRTEAVVPFAYGPSGATINIQSQPQQQASSQTSFGPPPPSKAQSGYWSMSPYPPQTNIQGYSTVYGMDRNRVLNCQPESYPAPSIVPGTQNLQQLPPSSTGGFPHPGSQMMRSHPYADIIEKAISMGYPRDQVVSVINRMGDNMEVIDFNALLDRLNTHQAPVGPPRAWSG</sequence>
<dbReference type="PANTHER" id="PTHR31805">
    <property type="entry name" value="RECEPTOR-LIKE KINASE, PUTATIVE (DUF1421)-RELATED"/>
    <property type="match status" value="1"/>
</dbReference>
<protein>
    <submittedName>
        <fullName evidence="3">Mediator of RNA polymerase II transcription subunit 15-like</fullName>
    </submittedName>
</protein>
<reference evidence="3" key="2">
    <citation type="submission" date="2023-04" db="EMBL/GenBank/DDBJ databases">
        <authorList>
            <person name="Bruccoleri R.E."/>
            <person name="Oakeley E.J."/>
            <person name="Faust A.-M."/>
            <person name="Dessus-Babus S."/>
            <person name="Altorfer M."/>
            <person name="Burckhardt D."/>
            <person name="Oertli M."/>
            <person name="Naumann U."/>
            <person name="Petersen F."/>
            <person name="Wong J."/>
        </authorList>
    </citation>
    <scope>NUCLEOTIDE SEQUENCE</scope>
    <source>
        <strain evidence="3">GSM-AAB239-AS_SAM_17_03QT</strain>
        <tissue evidence="3">Leaf</tissue>
    </source>
</reference>
<feature type="region of interest" description="Disordered" evidence="1">
    <location>
        <begin position="1"/>
        <end position="55"/>
    </location>
</feature>
<feature type="region of interest" description="Disordered" evidence="1">
    <location>
        <begin position="393"/>
        <end position="417"/>
    </location>
</feature>
<organism evidence="3 4">
    <name type="scientific">Iris pallida</name>
    <name type="common">Sweet iris</name>
    <dbReference type="NCBI Taxonomy" id="29817"/>
    <lineage>
        <taxon>Eukaryota</taxon>
        <taxon>Viridiplantae</taxon>
        <taxon>Streptophyta</taxon>
        <taxon>Embryophyta</taxon>
        <taxon>Tracheophyta</taxon>
        <taxon>Spermatophyta</taxon>
        <taxon>Magnoliopsida</taxon>
        <taxon>Liliopsida</taxon>
        <taxon>Asparagales</taxon>
        <taxon>Iridaceae</taxon>
        <taxon>Iridoideae</taxon>
        <taxon>Irideae</taxon>
        <taxon>Iris</taxon>
    </lineage>
</organism>
<evidence type="ECO:0000256" key="1">
    <source>
        <dbReference type="SAM" id="MobiDB-lite"/>
    </source>
</evidence>
<feature type="compositionally biased region" description="Low complexity" evidence="1">
    <location>
        <begin position="393"/>
        <end position="405"/>
    </location>
</feature>
<dbReference type="Pfam" id="PF07223">
    <property type="entry name" value="DUF1421"/>
    <property type="match status" value="1"/>
</dbReference>
<feature type="compositionally biased region" description="Basic and acidic residues" evidence="1">
    <location>
        <begin position="41"/>
        <end position="55"/>
    </location>
</feature>
<feature type="region of interest" description="Disordered" evidence="1">
    <location>
        <begin position="285"/>
        <end position="316"/>
    </location>
</feature>
<dbReference type="InterPro" id="IPR010820">
    <property type="entry name" value="DUF1421"/>
</dbReference>
<feature type="compositionally biased region" description="Polar residues" evidence="1">
    <location>
        <begin position="167"/>
        <end position="180"/>
    </location>
</feature>
<feature type="region of interest" description="Disordered" evidence="1">
    <location>
        <begin position="333"/>
        <end position="359"/>
    </location>
</feature>
<name>A0AAX6E290_IRIPA</name>
<accession>A0AAX6E290</accession>
<comment type="caution">
    <text evidence="3">The sequence shown here is derived from an EMBL/GenBank/DDBJ whole genome shotgun (WGS) entry which is preliminary data.</text>
</comment>
<dbReference type="AlphaFoldDB" id="A0AAX6E290"/>